<dbReference type="EMBL" id="JABAFR010000001">
    <property type="protein sequence ID" value="NME43374.1"/>
    <property type="molecule type" value="Genomic_DNA"/>
</dbReference>
<dbReference type="AlphaFoldDB" id="A0A7X9RIM0"/>
<gene>
    <name evidence="1" type="ORF">HF861_00530</name>
</gene>
<name>A0A7X9RIM0_9FIRM</name>
<proteinExistence type="predicted"/>
<reference evidence="1 2" key="1">
    <citation type="submission" date="2020-04" db="EMBL/GenBank/DDBJ databases">
        <authorList>
            <person name="Hitch T.C.A."/>
            <person name="Wylensek D."/>
            <person name="Clavel T."/>
        </authorList>
    </citation>
    <scope>NUCLEOTIDE SEQUENCE [LARGE SCALE GENOMIC DNA]</scope>
    <source>
        <strain evidence="1 2">BSM-383-APC-22F</strain>
    </source>
</reference>
<dbReference type="Proteomes" id="UP000540014">
    <property type="component" value="Unassembled WGS sequence"/>
</dbReference>
<dbReference type="RefSeq" id="WP_168964480.1">
    <property type="nucleotide sequence ID" value="NZ_JABAFR010000001.1"/>
</dbReference>
<protein>
    <submittedName>
        <fullName evidence="1">Uncharacterized protein</fullName>
    </submittedName>
</protein>
<sequence length="55" mass="6464">MATKSFTDVYTINRSDLKRICNIMLDTRKLELKTVKGHQDVRDKEELLRILGLNE</sequence>
<accession>A0A7X9RIM0</accession>
<evidence type="ECO:0000313" key="2">
    <source>
        <dbReference type="Proteomes" id="UP000540014"/>
    </source>
</evidence>
<comment type="caution">
    <text evidence="1">The sequence shown here is derived from an EMBL/GenBank/DDBJ whole genome shotgun (WGS) entry which is preliminary data.</text>
</comment>
<organism evidence="1 2">
    <name type="scientific">Faecalicoccus pleomorphus</name>
    <dbReference type="NCBI Taxonomy" id="1323"/>
    <lineage>
        <taxon>Bacteria</taxon>
        <taxon>Bacillati</taxon>
        <taxon>Bacillota</taxon>
        <taxon>Erysipelotrichia</taxon>
        <taxon>Erysipelotrichales</taxon>
        <taxon>Erysipelotrichaceae</taxon>
        <taxon>Faecalicoccus</taxon>
    </lineage>
</organism>
<evidence type="ECO:0000313" key="1">
    <source>
        <dbReference type="EMBL" id="NME43374.1"/>
    </source>
</evidence>